<evidence type="ECO:0000259" key="15">
    <source>
        <dbReference type="PROSITE" id="PS50894"/>
    </source>
</evidence>
<dbReference type="SUPFAM" id="SSF50341">
    <property type="entry name" value="CheW-like"/>
    <property type="match status" value="1"/>
</dbReference>
<feature type="region of interest" description="Disordered" evidence="11">
    <location>
        <begin position="317"/>
        <end position="389"/>
    </location>
</feature>
<dbReference type="InterPro" id="IPR002545">
    <property type="entry name" value="CheW-lke_dom"/>
</dbReference>
<evidence type="ECO:0000259" key="12">
    <source>
        <dbReference type="PROSITE" id="PS50109"/>
    </source>
</evidence>
<dbReference type="InterPro" id="IPR005467">
    <property type="entry name" value="His_kinase_dom"/>
</dbReference>
<dbReference type="Pfam" id="PF02518">
    <property type="entry name" value="HATPase_c"/>
    <property type="match status" value="1"/>
</dbReference>
<dbReference type="InterPro" id="IPR004358">
    <property type="entry name" value="Sig_transdc_His_kin-like_C"/>
</dbReference>
<feature type="domain" description="CheW-like" evidence="14">
    <location>
        <begin position="692"/>
        <end position="832"/>
    </location>
</feature>
<dbReference type="InterPro" id="IPR011006">
    <property type="entry name" value="CheY-like_superfamily"/>
</dbReference>
<dbReference type="PRINTS" id="PR00344">
    <property type="entry name" value="BCTRLSENSOR"/>
</dbReference>
<evidence type="ECO:0000256" key="4">
    <source>
        <dbReference type="ARBA" id="ARBA00022553"/>
    </source>
</evidence>
<dbReference type="GO" id="GO:0000155">
    <property type="term" value="F:phosphorelay sensor kinase activity"/>
    <property type="evidence" value="ECO:0007669"/>
    <property type="project" value="UniProtKB-ARBA"/>
</dbReference>
<evidence type="ECO:0000256" key="1">
    <source>
        <dbReference type="ARBA" id="ARBA00000085"/>
    </source>
</evidence>
<dbReference type="PANTHER" id="PTHR43395:SF1">
    <property type="entry name" value="CHEMOTAXIS PROTEIN CHEA"/>
    <property type="match status" value="1"/>
</dbReference>
<feature type="region of interest" description="Disordered" evidence="11">
    <location>
        <begin position="132"/>
        <end position="166"/>
    </location>
</feature>
<dbReference type="InterPro" id="IPR051315">
    <property type="entry name" value="Bact_Chemotaxis_CheA"/>
</dbReference>
<dbReference type="SUPFAM" id="SSF55874">
    <property type="entry name" value="ATPase domain of HSP90 chaperone/DNA topoisomerase II/histidine kinase"/>
    <property type="match status" value="1"/>
</dbReference>
<reference evidence="16 17" key="2">
    <citation type="submission" date="2020-02" db="EMBL/GenBank/DDBJ databases">
        <title>Genome sequences of Thiorhodococcus mannitoliphagus and Thiorhodococcus minor, purple sulfur photosynthetic bacteria in the gammaproteobacterial family, Chromatiaceae.</title>
        <authorList>
            <person name="Aviles F.A."/>
            <person name="Meyer T.E."/>
            <person name="Kyndt J.A."/>
        </authorList>
    </citation>
    <scope>NUCLEOTIDE SEQUENCE [LARGE SCALE GENOMIC DNA]</scope>
    <source>
        <strain evidence="16 17">DSM 18266</strain>
    </source>
</reference>
<evidence type="ECO:0000256" key="5">
    <source>
        <dbReference type="ARBA" id="ARBA00022679"/>
    </source>
</evidence>
<organism evidence="16 17">
    <name type="scientific">Thiorhodococcus mannitoliphagus</name>
    <dbReference type="NCBI Taxonomy" id="329406"/>
    <lineage>
        <taxon>Bacteria</taxon>
        <taxon>Pseudomonadati</taxon>
        <taxon>Pseudomonadota</taxon>
        <taxon>Gammaproteobacteria</taxon>
        <taxon>Chromatiales</taxon>
        <taxon>Chromatiaceae</taxon>
        <taxon>Thiorhodococcus</taxon>
    </lineage>
</organism>
<dbReference type="PROSITE" id="PS50109">
    <property type="entry name" value="HIS_KIN"/>
    <property type="match status" value="1"/>
</dbReference>
<reference evidence="17" key="1">
    <citation type="journal article" date="2020" name="Microbiol. Resour. Announc.">
        <title>Draft Genome Sequences of Thiorhodococcus mannitoliphagus and Thiorhodococcus minor, Purple Sulfur Photosynthetic Bacteria in the Gammaproteobacterial Family Chromatiaceae.</title>
        <authorList>
            <person name="Aviles F.A."/>
            <person name="Meyer T.E."/>
            <person name="Kyndt J.A."/>
        </authorList>
    </citation>
    <scope>NUCLEOTIDE SEQUENCE [LARGE SCALE GENOMIC DNA]</scope>
    <source>
        <strain evidence="17">DSM 18266</strain>
    </source>
</reference>
<dbReference type="Gene3D" id="1.20.120.160">
    <property type="entry name" value="HPT domain"/>
    <property type="match status" value="2"/>
</dbReference>
<keyword evidence="5" id="KW-0808">Transferase</keyword>
<dbReference type="SMART" id="SM00387">
    <property type="entry name" value="HATPase_c"/>
    <property type="match status" value="1"/>
</dbReference>
<dbReference type="Gene3D" id="3.40.50.2300">
    <property type="match status" value="1"/>
</dbReference>
<comment type="function">
    <text evidence="8">Involved in the transmission of sensory signals from the chemoreceptors to the flagellar motors. CheA is autophosphorylated; it can transfer its phosphate group to either CheB or CheY.</text>
</comment>
<dbReference type="InterPro" id="IPR036641">
    <property type="entry name" value="HPT_dom_sf"/>
</dbReference>
<evidence type="ECO:0000313" key="17">
    <source>
        <dbReference type="Proteomes" id="UP000471640"/>
    </source>
</evidence>
<dbReference type="PROSITE" id="PS50851">
    <property type="entry name" value="CHEW"/>
    <property type="match status" value="1"/>
</dbReference>
<evidence type="ECO:0000259" key="14">
    <source>
        <dbReference type="PROSITE" id="PS50851"/>
    </source>
</evidence>
<evidence type="ECO:0000313" key="16">
    <source>
        <dbReference type="EMBL" id="NEX21601.1"/>
    </source>
</evidence>
<evidence type="ECO:0000256" key="7">
    <source>
        <dbReference type="ARBA" id="ARBA00023012"/>
    </source>
</evidence>
<evidence type="ECO:0000256" key="6">
    <source>
        <dbReference type="ARBA" id="ARBA00022777"/>
    </source>
</evidence>
<protein>
    <recommendedName>
        <fullName evidence="3">Chemotaxis protein CheA</fullName>
        <ecNumber evidence="2">2.7.13.3</ecNumber>
    </recommendedName>
</protein>
<dbReference type="EC" id="2.7.13.3" evidence="2"/>
<evidence type="ECO:0000256" key="9">
    <source>
        <dbReference type="PROSITE-ProRule" id="PRU00110"/>
    </source>
</evidence>
<dbReference type="AlphaFoldDB" id="A0A6P1DX90"/>
<dbReference type="CDD" id="cd00088">
    <property type="entry name" value="HPT"/>
    <property type="match status" value="1"/>
</dbReference>
<dbReference type="SUPFAM" id="SSF52172">
    <property type="entry name" value="CheY-like"/>
    <property type="match status" value="1"/>
</dbReference>
<name>A0A6P1DX90_9GAMM</name>
<feature type="compositionally biased region" description="Low complexity" evidence="11">
    <location>
        <begin position="156"/>
        <end position="166"/>
    </location>
</feature>
<comment type="caution">
    <text evidence="9">Lacks conserved residue(s) required for the propagation of feature annotation.</text>
</comment>
<feature type="modified residue" description="4-aspartylphosphate" evidence="10">
    <location>
        <position position="899"/>
    </location>
</feature>
<dbReference type="Pfam" id="PF00072">
    <property type="entry name" value="Response_reg"/>
    <property type="match status" value="1"/>
</dbReference>
<dbReference type="InterPro" id="IPR003594">
    <property type="entry name" value="HATPase_dom"/>
</dbReference>
<dbReference type="Pfam" id="PF01627">
    <property type="entry name" value="Hpt"/>
    <property type="match status" value="1"/>
</dbReference>
<dbReference type="SMART" id="SM00448">
    <property type="entry name" value="REC"/>
    <property type="match status" value="1"/>
</dbReference>
<dbReference type="InterPro" id="IPR036890">
    <property type="entry name" value="HATPase_C_sf"/>
</dbReference>
<dbReference type="Gene3D" id="2.30.30.40">
    <property type="entry name" value="SH3 Domains"/>
    <property type="match status" value="1"/>
</dbReference>
<dbReference type="SMART" id="SM00260">
    <property type="entry name" value="CheW"/>
    <property type="match status" value="1"/>
</dbReference>
<feature type="domain" description="Histidine kinase" evidence="12">
    <location>
        <begin position="454"/>
        <end position="690"/>
    </location>
</feature>
<evidence type="ECO:0000259" key="13">
    <source>
        <dbReference type="PROSITE" id="PS50110"/>
    </source>
</evidence>
<dbReference type="Pfam" id="PF01584">
    <property type="entry name" value="CheW"/>
    <property type="match status" value="1"/>
</dbReference>
<dbReference type="GO" id="GO:0006935">
    <property type="term" value="P:chemotaxis"/>
    <property type="evidence" value="ECO:0007669"/>
    <property type="project" value="InterPro"/>
</dbReference>
<evidence type="ECO:0000256" key="3">
    <source>
        <dbReference type="ARBA" id="ARBA00021495"/>
    </source>
</evidence>
<dbReference type="InterPro" id="IPR036061">
    <property type="entry name" value="CheW-like_dom_sf"/>
</dbReference>
<keyword evidence="6 16" id="KW-0418">Kinase</keyword>
<keyword evidence="4 10" id="KW-0597">Phosphoprotein</keyword>
<evidence type="ECO:0000256" key="8">
    <source>
        <dbReference type="ARBA" id="ARBA00035100"/>
    </source>
</evidence>
<dbReference type="Proteomes" id="UP000471640">
    <property type="component" value="Unassembled WGS sequence"/>
</dbReference>
<comment type="catalytic activity">
    <reaction evidence="1">
        <text>ATP + protein L-histidine = ADP + protein N-phospho-L-histidine.</text>
        <dbReference type="EC" id="2.7.13.3"/>
    </reaction>
</comment>
<dbReference type="InterPro" id="IPR001789">
    <property type="entry name" value="Sig_transdc_resp-reg_receiver"/>
</dbReference>
<comment type="caution">
    <text evidence="16">The sequence shown here is derived from an EMBL/GenBank/DDBJ whole genome shotgun (WGS) entry which is preliminary data.</text>
</comment>
<feature type="domain" description="HPt" evidence="15">
    <location>
        <begin position="184"/>
        <end position="288"/>
    </location>
</feature>
<dbReference type="InterPro" id="IPR008207">
    <property type="entry name" value="Sig_transdc_His_kin_Hpt_dom"/>
</dbReference>
<dbReference type="SMART" id="SM00073">
    <property type="entry name" value="HPT"/>
    <property type="match status" value="2"/>
</dbReference>
<dbReference type="PROSITE" id="PS50894">
    <property type="entry name" value="HPT"/>
    <property type="match status" value="2"/>
</dbReference>
<feature type="domain" description="Response regulatory" evidence="13">
    <location>
        <begin position="850"/>
        <end position="966"/>
    </location>
</feature>
<dbReference type="SUPFAM" id="SSF47226">
    <property type="entry name" value="Histidine-containing phosphotransfer domain, HPT domain"/>
    <property type="match status" value="2"/>
</dbReference>
<dbReference type="Gene3D" id="3.30.565.10">
    <property type="entry name" value="Histidine kinase-like ATPase, C-terminal domain"/>
    <property type="match status" value="1"/>
</dbReference>
<evidence type="ECO:0000256" key="11">
    <source>
        <dbReference type="SAM" id="MobiDB-lite"/>
    </source>
</evidence>
<evidence type="ECO:0000256" key="2">
    <source>
        <dbReference type="ARBA" id="ARBA00012438"/>
    </source>
</evidence>
<dbReference type="PANTHER" id="PTHR43395">
    <property type="entry name" value="SENSOR HISTIDINE KINASE CHEA"/>
    <property type="match status" value="1"/>
</dbReference>
<keyword evidence="7" id="KW-0902">Two-component regulatory system</keyword>
<evidence type="ECO:0000256" key="10">
    <source>
        <dbReference type="PROSITE-ProRule" id="PRU00169"/>
    </source>
</evidence>
<keyword evidence="17" id="KW-1185">Reference proteome</keyword>
<sequence>MIDFLDIFREEVDSNLKEATRLTIALENGEPERAQTEALMRVFHTLKGAARAMQFEEEKQTAHLLEDVYHDLLDGKTDFRPELVDLSLKAIDFFRDQVAARAAGRALPDVSMLAEQARRYCAGAPLAAVGADLAPQQARPPVPPSEDRKEATSPQRSTTAAARSDAASSLKTAAVADAERAQTDASDDAQLSAIFHAEAQERLDQAGRLLDGIDPAGFAPEGLEALRGCFRELKGTARAIGLDRICEAAGAVEVLLSQVAAGSLPAGSDLSLLLRCALRWIGLLVAEGVAGAPERSIEPLREQLACYGRGEPIGGCSAPGAGAPTEVSADARAAGADSSIGSRAGAGGGSESEDQVFAKAPAIGEAERERSAATQKPSAGGGRSAPRRRASVAYEQLDRLHRLSGELTVSVGAMAGQRNRVRLLARELDQATRQIARVSAGQLNAISGVGDGDFALHELLQPVIERLDAIGDGLESLSQVHDRTEGQLQRLAGHLVDEVTQARLVPLTELLDDYPRMVRDLARDLGKQVALRIEGDQGRIDRAVLDALRNPLLHLVRNALDHGIETPPQRRAAGKDDAGRLAIEAQQLGSMMRIRVADDGAGIDLDRLRETVVGSGRTTETLWGAMGIEEQMQFLFLPGLSTATHVSDLSGRGFGLDIVKSGLDAMGARVGVHSERGHGSCFELQVPLSLALTRCLLVEGGRHPLFGVQRYAFPMHEVVSVARVDAQRLRRIEGRLAVRLGDETLLLYEFSQLSGLAPLSSEVADKHLLVLGDGERRGALLVEAVIDELDVVTRPLDERLGKVQEAAGVTLLNDGGLALVVDTPDLLERLDQGVVQQIEASVETPEKVSHILVVEDSVTVREVERHFLTQAGYAVTTAVNGVDGLNKAKAGDHDMVVTDIDMPRMNGIELIRALRAIDRFHELPVIVVSYKDRPEDREAALDAGANRYLTKAQFDTDAMLETVAELLAAASPAAFERAGA</sequence>
<dbReference type="PROSITE" id="PS50110">
    <property type="entry name" value="RESPONSE_REGULATORY"/>
    <property type="match status" value="1"/>
</dbReference>
<dbReference type="EMBL" id="JAAIJR010000061">
    <property type="protein sequence ID" value="NEX21601.1"/>
    <property type="molecule type" value="Genomic_DNA"/>
</dbReference>
<feature type="domain" description="HPt" evidence="15">
    <location>
        <begin position="1"/>
        <end position="101"/>
    </location>
</feature>
<gene>
    <name evidence="16" type="ORF">G3480_14990</name>
</gene>
<accession>A0A6P1DX90</accession>
<feature type="modified residue" description="Phosphohistidine" evidence="9">
    <location>
        <position position="44"/>
    </location>
</feature>
<proteinExistence type="predicted"/>
<feature type="compositionally biased region" description="Low complexity" evidence="11">
    <location>
        <begin position="328"/>
        <end position="343"/>
    </location>
</feature>
<dbReference type="FunFam" id="3.30.565.10:FF:000016">
    <property type="entry name" value="Chemotaxis protein CheA, putative"/>
    <property type="match status" value="1"/>
</dbReference>
<dbReference type="RefSeq" id="WP_164654702.1">
    <property type="nucleotide sequence ID" value="NZ_JAAIJR010000061.1"/>
</dbReference>